<evidence type="ECO:0000313" key="4">
    <source>
        <dbReference type="Proteomes" id="UP001152885"/>
    </source>
</evidence>
<organism evidence="3 4">
    <name type="scientific">Candida verbasci</name>
    <dbReference type="NCBI Taxonomy" id="1227364"/>
    <lineage>
        <taxon>Eukaryota</taxon>
        <taxon>Fungi</taxon>
        <taxon>Dikarya</taxon>
        <taxon>Ascomycota</taxon>
        <taxon>Saccharomycotina</taxon>
        <taxon>Pichiomycetes</taxon>
        <taxon>Debaryomycetaceae</taxon>
        <taxon>Candida/Lodderomyces clade</taxon>
        <taxon>Candida</taxon>
    </lineage>
</organism>
<accession>A0A9W4TTZ9</accession>
<gene>
    <name evidence="3" type="ORF">CANVERA_P0861</name>
</gene>
<reference evidence="3" key="1">
    <citation type="submission" date="2022-12" db="EMBL/GenBank/DDBJ databases">
        <authorList>
            <person name="Brejova B."/>
        </authorList>
    </citation>
    <scope>NUCLEOTIDE SEQUENCE</scope>
</reference>
<feature type="chain" id="PRO_5040791183" description="Superoxide dismutase copper/zinc binding domain-containing protein" evidence="1">
    <location>
        <begin position="17"/>
        <end position="206"/>
    </location>
</feature>
<feature type="signal peptide" evidence="1">
    <location>
        <begin position="1"/>
        <end position="16"/>
    </location>
</feature>
<feature type="domain" description="Superoxide dismutase copper/zinc binding" evidence="2">
    <location>
        <begin position="42"/>
        <end position="160"/>
    </location>
</feature>
<dbReference type="PANTHER" id="PTHR10003">
    <property type="entry name" value="SUPEROXIDE DISMUTASE CU-ZN -RELATED"/>
    <property type="match status" value="1"/>
</dbReference>
<dbReference type="InterPro" id="IPR024134">
    <property type="entry name" value="SOD_Cu/Zn_/chaperone"/>
</dbReference>
<dbReference type="OrthoDB" id="159229at2759"/>
<dbReference type="SUPFAM" id="SSF49329">
    <property type="entry name" value="Cu,Zn superoxide dismutase-like"/>
    <property type="match status" value="1"/>
</dbReference>
<dbReference type="GO" id="GO:0006801">
    <property type="term" value="P:superoxide metabolic process"/>
    <property type="evidence" value="ECO:0007669"/>
    <property type="project" value="InterPro"/>
</dbReference>
<dbReference type="EMBL" id="CANTUO010000001">
    <property type="protein sequence ID" value="CAI5756345.1"/>
    <property type="molecule type" value="Genomic_DNA"/>
</dbReference>
<dbReference type="Proteomes" id="UP001152885">
    <property type="component" value="Unassembled WGS sequence"/>
</dbReference>
<dbReference type="InterPro" id="IPR001424">
    <property type="entry name" value="SOD_Cu_Zn_dom"/>
</dbReference>
<evidence type="ECO:0000259" key="2">
    <source>
        <dbReference type="Pfam" id="PF00080"/>
    </source>
</evidence>
<dbReference type="Gene3D" id="2.60.40.200">
    <property type="entry name" value="Superoxide dismutase, copper/zinc binding domain"/>
    <property type="match status" value="1"/>
</dbReference>
<evidence type="ECO:0000256" key="1">
    <source>
        <dbReference type="SAM" id="SignalP"/>
    </source>
</evidence>
<name>A0A9W4TTZ9_9ASCO</name>
<dbReference type="AlphaFoldDB" id="A0A9W4TTZ9"/>
<keyword evidence="1" id="KW-0732">Signal</keyword>
<sequence>MFSILAILTFISFVFASAPVSTDSPEGTSYVATFPETIDSGISGSVRFDAANNGSVIVSVNFTGLPDREHGPFAYSIQEYELPADGNCSSTGDVWNPFNGDLDATSSTEQHLFAIGDLSGKHGNITGNSIYTEYYDNYLSVSRGSDLQFVGRQSVVLHGANGILRCQNVRVCERPMNNLEHGNDANSNRVATFAMVLSAISMFLFY</sequence>
<proteinExistence type="predicted"/>
<comment type="caution">
    <text evidence="3">The sequence shown here is derived from an EMBL/GenBank/DDBJ whole genome shotgun (WGS) entry which is preliminary data.</text>
</comment>
<dbReference type="InterPro" id="IPR036423">
    <property type="entry name" value="SOD-like_Cu/Zn_dom_sf"/>
</dbReference>
<evidence type="ECO:0000313" key="3">
    <source>
        <dbReference type="EMBL" id="CAI5756345.1"/>
    </source>
</evidence>
<protein>
    <recommendedName>
        <fullName evidence="2">Superoxide dismutase copper/zinc binding domain-containing protein</fullName>
    </recommendedName>
</protein>
<dbReference type="Pfam" id="PF00080">
    <property type="entry name" value="Sod_Cu"/>
    <property type="match status" value="1"/>
</dbReference>
<dbReference type="GO" id="GO:0005507">
    <property type="term" value="F:copper ion binding"/>
    <property type="evidence" value="ECO:0007669"/>
    <property type="project" value="InterPro"/>
</dbReference>
<keyword evidence="4" id="KW-1185">Reference proteome</keyword>